<dbReference type="GO" id="GO:0008270">
    <property type="term" value="F:zinc ion binding"/>
    <property type="evidence" value="ECO:0007669"/>
    <property type="project" value="UniProtKB-KW"/>
</dbReference>
<feature type="active site" evidence="9">
    <location>
        <position position="37"/>
    </location>
</feature>
<dbReference type="Pfam" id="PF17788">
    <property type="entry name" value="HypF_C"/>
    <property type="match status" value="1"/>
</dbReference>
<evidence type="ECO:0000313" key="12">
    <source>
        <dbReference type="EMBL" id="ABK44345.1"/>
    </source>
</evidence>
<dbReference type="InterPro" id="IPR017968">
    <property type="entry name" value="Acylphosphatase_CS"/>
</dbReference>
<keyword evidence="5" id="KW-0863">Zinc-finger</keyword>
<dbReference type="GO" id="GO:0003998">
    <property type="term" value="F:acylphosphatase activity"/>
    <property type="evidence" value="ECO:0007669"/>
    <property type="project" value="UniProtKB-EC"/>
</dbReference>
<keyword evidence="13" id="KW-1185">Reference proteome</keyword>
<protein>
    <recommendedName>
        <fullName evidence="8">Carbamoyltransferase HypF</fullName>
        <ecNumber evidence="8">6.2.-.-</ecNumber>
    </recommendedName>
</protein>
<dbReference type="EC" id="6.2.-.-" evidence="8"/>
<comment type="catalytic activity">
    <reaction evidence="9">
        <text>an acyl phosphate + H2O = a carboxylate + phosphate + H(+)</text>
        <dbReference type="Rhea" id="RHEA:14965"/>
        <dbReference type="ChEBI" id="CHEBI:15377"/>
        <dbReference type="ChEBI" id="CHEBI:15378"/>
        <dbReference type="ChEBI" id="CHEBI:29067"/>
        <dbReference type="ChEBI" id="CHEBI:43474"/>
        <dbReference type="ChEBI" id="CHEBI:59918"/>
        <dbReference type="EC" id="3.6.1.7"/>
    </reaction>
</comment>
<dbReference type="PROSITE" id="PS00150">
    <property type="entry name" value="ACYLPHOSPHATASE_1"/>
    <property type="match status" value="1"/>
</dbReference>
<dbReference type="SUPFAM" id="SSF55821">
    <property type="entry name" value="YrdC/RibB"/>
    <property type="match status" value="1"/>
</dbReference>
<comment type="catalytic activity">
    <reaction evidence="7 8">
        <text>C-terminal L-cysteinyl-[HypE protein] + carbamoyl phosphate + ATP + H2O = C-terminal S-carboxamide-L-cysteinyl-[HypE protein] + AMP + phosphate + diphosphate + H(+)</text>
        <dbReference type="Rhea" id="RHEA:55636"/>
        <dbReference type="Rhea" id="RHEA-COMP:14247"/>
        <dbReference type="Rhea" id="RHEA-COMP:14392"/>
        <dbReference type="ChEBI" id="CHEBI:15377"/>
        <dbReference type="ChEBI" id="CHEBI:15378"/>
        <dbReference type="ChEBI" id="CHEBI:30616"/>
        <dbReference type="ChEBI" id="CHEBI:33019"/>
        <dbReference type="ChEBI" id="CHEBI:43474"/>
        <dbReference type="ChEBI" id="CHEBI:58228"/>
        <dbReference type="ChEBI" id="CHEBI:76913"/>
        <dbReference type="ChEBI" id="CHEBI:139126"/>
        <dbReference type="ChEBI" id="CHEBI:456215"/>
    </reaction>
</comment>
<dbReference type="PROSITE" id="PS51163">
    <property type="entry name" value="YRDC"/>
    <property type="match status" value="1"/>
</dbReference>
<evidence type="ECO:0000313" key="13">
    <source>
        <dbReference type="Proteomes" id="UP000002586"/>
    </source>
</evidence>
<evidence type="ECO:0000256" key="8">
    <source>
        <dbReference type="PIRNR" id="PIRNR006256"/>
    </source>
</evidence>
<dbReference type="AlphaFoldDB" id="A0L8Q2"/>
<dbReference type="GO" id="GO:0016743">
    <property type="term" value="F:carboxyl- or carbamoyltransferase activity"/>
    <property type="evidence" value="ECO:0007669"/>
    <property type="project" value="UniProtKB-UniRule"/>
</dbReference>
<dbReference type="NCBIfam" id="TIGR00143">
    <property type="entry name" value="hypF"/>
    <property type="match status" value="1"/>
</dbReference>
<feature type="active site" evidence="9">
    <location>
        <position position="19"/>
    </location>
</feature>
<evidence type="ECO:0000256" key="5">
    <source>
        <dbReference type="ARBA" id="ARBA00022771"/>
    </source>
</evidence>
<evidence type="ECO:0000256" key="1">
    <source>
        <dbReference type="ARBA" id="ARBA00004711"/>
    </source>
</evidence>
<dbReference type="UniPathway" id="UPA00335"/>
<keyword evidence="3" id="KW-0436">Ligase</keyword>
<evidence type="ECO:0000256" key="4">
    <source>
        <dbReference type="ARBA" id="ARBA00022723"/>
    </source>
</evidence>
<dbReference type="InterPro" id="IPR036046">
    <property type="entry name" value="Acylphosphatase-like_dom_sf"/>
</dbReference>
<comment type="pathway">
    <text evidence="1 8">Protein modification; [NiFe] hydrogenase maturation.</text>
</comment>
<evidence type="ECO:0000259" key="10">
    <source>
        <dbReference type="PROSITE" id="PS51160"/>
    </source>
</evidence>
<dbReference type="GO" id="GO:0003725">
    <property type="term" value="F:double-stranded RNA binding"/>
    <property type="evidence" value="ECO:0007669"/>
    <property type="project" value="InterPro"/>
</dbReference>
<dbReference type="InterPro" id="IPR004421">
    <property type="entry name" value="Carbamoyltransferase_HypF"/>
</dbReference>
<evidence type="ECO:0000256" key="7">
    <source>
        <dbReference type="ARBA" id="ARBA00048220"/>
    </source>
</evidence>
<reference evidence="13" key="1">
    <citation type="journal article" date="2009" name="Appl. Environ. Microbiol.">
        <title>Complete genome sequence of the chemolithoautotrophic marine magnetotactic coccus strain MC-1.</title>
        <authorList>
            <person name="Schubbe S."/>
            <person name="Williams T.J."/>
            <person name="Xie G."/>
            <person name="Kiss H.E."/>
            <person name="Brettin T.S."/>
            <person name="Martinez D."/>
            <person name="Ross C.A."/>
            <person name="Schuler D."/>
            <person name="Cox B.L."/>
            <person name="Nealson K.H."/>
            <person name="Bazylinski D.A."/>
        </authorList>
    </citation>
    <scope>NUCLEOTIDE SEQUENCE [LARGE SCALE GENOMIC DNA]</scope>
    <source>
        <strain evidence="13">ATCC BAA-1437 / JCM 17883 / MC-1</strain>
    </source>
</reference>
<evidence type="ECO:0000256" key="6">
    <source>
        <dbReference type="ARBA" id="ARBA00022833"/>
    </source>
</evidence>
<dbReference type="InterPro" id="IPR001792">
    <property type="entry name" value="Acylphosphatase-like_dom"/>
</dbReference>
<evidence type="ECO:0000256" key="2">
    <source>
        <dbReference type="ARBA" id="ARBA00008097"/>
    </source>
</evidence>
<dbReference type="OrthoDB" id="9808093at2"/>
<dbReference type="eggNOG" id="COG0068">
    <property type="taxonomic scope" value="Bacteria"/>
</dbReference>
<dbReference type="Gene3D" id="3.30.110.120">
    <property type="match status" value="1"/>
</dbReference>
<dbReference type="GO" id="GO:0016874">
    <property type="term" value="F:ligase activity"/>
    <property type="evidence" value="ECO:0007669"/>
    <property type="project" value="UniProtKB-UniRule"/>
</dbReference>
<keyword evidence="6" id="KW-0862">Zinc</keyword>
<dbReference type="PANTHER" id="PTHR42959:SF1">
    <property type="entry name" value="CARBAMOYLTRANSFERASE HYPF"/>
    <property type="match status" value="1"/>
</dbReference>
<dbReference type="Pfam" id="PF22521">
    <property type="entry name" value="HypF_C_2"/>
    <property type="match status" value="1"/>
</dbReference>
<dbReference type="Proteomes" id="UP000002586">
    <property type="component" value="Chromosome"/>
</dbReference>
<keyword evidence="9" id="KW-0378">Hydrolase</keyword>
<dbReference type="RefSeq" id="WP_011713489.1">
    <property type="nucleotide sequence ID" value="NC_008576.1"/>
</dbReference>
<proteinExistence type="inferred from homology"/>
<dbReference type="KEGG" id="mgm:Mmc1_1837"/>
<feature type="domain" description="Acylphosphatase-like" evidence="10">
    <location>
        <begin position="4"/>
        <end position="90"/>
    </location>
</feature>
<comment type="similarity">
    <text evidence="2 8">Belongs to the carbamoyltransferase HypF family.</text>
</comment>
<evidence type="ECO:0000259" key="11">
    <source>
        <dbReference type="PROSITE" id="PS51163"/>
    </source>
</evidence>
<sequence length="758" mass="81442">MKKAVTLVLAGRVQGVGFRPYLYRLAHSLGLVGEVWNEGGQVRLHVQGDTPAVEQFQRRLMQEAPPLAQPVLVSATAAPLSLATDFTIVTSQPSQTAPYLPPDLFCCDECLQEIADPGARRYRYPFTNCTQCGPRYTLIAGLPYDRSRTSMAQFPLCKACLAEYQNPLDRRFHAQPLACPACGPQLTWQYGSEKIIGESALTQAVAGLQQGLIVAVKGVGGYHLLCDARHAPAVETLRQRKQRPHKPLAVMLPQLGADGLQGVAAYVKLSEPYGRALLDPSRPIVLIPLKPDHGFAPGVAPGLDEVGIMLPYSPLHHLLLQEWGGPLVATSGNLSGEPVLLDAQAAEQRLAGVADAFLHHNRPILRPADDGVVRLIAGKVRRLRVGRGSAPLELTLPQPLLQPSLALGGQMKNCVALGWAARVVLSAHIGEMASPRSAQVLTQVCDDLQTIHGIQAQQVAHDAHPGYTTTRLAKGMGKPLIAVAHHHAHASALAGEHGIGGGDAKLLLFTWDGTGMGVGEYPATLWGGEAFYGGPGAWQRVASMRPFRLPGGEQGGREPWRIAASLCWTMQRPYPHAPEAAALLHKAWSKGMNSPWSSAVGRLFDGAAALLGLVQKSSFEGQGPFLLESLCEGQPGEVIPLPLTLDSQSIWRSDWSALVPVLQDGRRSVQARAALWHSSMAAALVAQVEQIQKHYPVSAVGLTGGVFQNRHLTQQVAMHLAQRGIALLLHEQVPMNDGGLAYGQLVELAARQQQHAQQ</sequence>
<dbReference type="SUPFAM" id="SSF54975">
    <property type="entry name" value="Acylphosphatase/BLUF domain-like"/>
    <property type="match status" value="1"/>
</dbReference>
<comment type="function">
    <text evidence="8">Involved in the maturation of [NiFe] hydrogenases. Along with HypE, it catalyzes the synthesis of the CN ligands of the active site iron of [NiFe]-hydrogenases. HypF functions as a carbamoyl transferase using carbamoylphosphate as a substrate and transferring the carboxamido moiety in an ATP-dependent reaction to the thiolate of the C-terminal cysteine of HypE yielding a protein-S-carboxamide.</text>
</comment>
<dbReference type="InterPro" id="IPR041440">
    <property type="entry name" value="HypF_C"/>
</dbReference>
<dbReference type="PIRSF" id="PIRSF006256">
    <property type="entry name" value="CMPcnvr_hdrg_mat"/>
    <property type="match status" value="1"/>
</dbReference>
<keyword evidence="4" id="KW-0479">Metal-binding</keyword>
<dbReference type="InterPro" id="IPR011125">
    <property type="entry name" value="Znf_HypF"/>
</dbReference>
<dbReference type="Gene3D" id="3.30.420.40">
    <property type="match status" value="1"/>
</dbReference>
<dbReference type="InterPro" id="IPR051060">
    <property type="entry name" value="Carbamoyltrans_HypF-like"/>
</dbReference>
<gene>
    <name evidence="12" type="ordered locus">Mmc1_1837</name>
</gene>
<dbReference type="InterPro" id="IPR017945">
    <property type="entry name" value="DHBP_synth_RibB-like_a/b_dom"/>
</dbReference>
<dbReference type="EMBL" id="CP000471">
    <property type="protein sequence ID" value="ABK44345.1"/>
    <property type="molecule type" value="Genomic_DNA"/>
</dbReference>
<dbReference type="Pfam" id="PF00708">
    <property type="entry name" value="Acylphosphatase"/>
    <property type="match status" value="1"/>
</dbReference>
<feature type="domain" description="YrdC-like" evidence="11">
    <location>
        <begin position="198"/>
        <end position="388"/>
    </location>
</feature>
<dbReference type="PANTHER" id="PTHR42959">
    <property type="entry name" value="CARBAMOYLTRANSFERASE"/>
    <property type="match status" value="1"/>
</dbReference>
<dbReference type="PROSITE" id="PS51160">
    <property type="entry name" value="ACYLPHOSPHATASE_3"/>
    <property type="match status" value="1"/>
</dbReference>
<organism evidence="12 13">
    <name type="scientific">Magnetococcus marinus (strain ATCC BAA-1437 / JCM 17883 / MC-1)</name>
    <dbReference type="NCBI Taxonomy" id="156889"/>
    <lineage>
        <taxon>Bacteria</taxon>
        <taxon>Pseudomonadati</taxon>
        <taxon>Pseudomonadota</taxon>
        <taxon>Magnetococcia</taxon>
        <taxon>Magnetococcales</taxon>
        <taxon>Magnetococcaceae</taxon>
        <taxon>Magnetococcus</taxon>
    </lineage>
</organism>
<dbReference type="Gene3D" id="3.30.420.360">
    <property type="match status" value="1"/>
</dbReference>
<reference evidence="12 13" key="2">
    <citation type="journal article" date="2012" name="Int. J. Syst. Evol. Microbiol.">
        <title>Magnetococcus marinus gen. nov., sp. nov., a marine, magnetotactic bacterium that represents a novel lineage (Magnetococcaceae fam. nov.; Magnetococcales ord. nov.) at the base of the Alphaproteobacteria.</title>
        <authorList>
            <person name="Bazylinski D.A."/>
            <person name="Williams T.J."/>
            <person name="Lefevre C.T."/>
            <person name="Berg R.J."/>
            <person name="Zhang C.L."/>
            <person name="Bowser S.S."/>
            <person name="Dean A.J."/>
            <person name="Beveridge T.J."/>
        </authorList>
    </citation>
    <scope>NUCLEOTIDE SEQUENCE [LARGE SCALE GENOMIC DNA]</scope>
    <source>
        <strain evidence="13">ATCC BAA-1437 / JCM 17883 / MC-1</strain>
    </source>
</reference>
<dbReference type="Pfam" id="PF01300">
    <property type="entry name" value="Sua5_yciO_yrdC"/>
    <property type="match status" value="1"/>
</dbReference>
<dbReference type="Gene3D" id="3.90.870.50">
    <property type="match status" value="1"/>
</dbReference>
<evidence type="ECO:0000256" key="3">
    <source>
        <dbReference type="ARBA" id="ARBA00022598"/>
    </source>
</evidence>
<dbReference type="InterPro" id="IPR006070">
    <property type="entry name" value="Sua5-like_dom"/>
</dbReference>
<dbReference type="InterPro" id="IPR055128">
    <property type="entry name" value="HypF_C_2"/>
</dbReference>
<evidence type="ECO:0000256" key="9">
    <source>
        <dbReference type="PROSITE-ProRule" id="PRU00520"/>
    </source>
</evidence>
<dbReference type="STRING" id="156889.Mmc1_1837"/>
<dbReference type="Pfam" id="PF07503">
    <property type="entry name" value="zf-HYPF"/>
    <property type="match status" value="2"/>
</dbReference>
<accession>A0L8Q2</accession>
<dbReference type="GO" id="GO:0051604">
    <property type="term" value="P:protein maturation"/>
    <property type="evidence" value="ECO:0007669"/>
    <property type="project" value="TreeGrafter"/>
</dbReference>
<dbReference type="HOGENOM" id="CLU_009164_0_0_5"/>
<name>A0L8Q2_MAGMM</name>